<dbReference type="STRING" id="1280950.HJO_15369"/>
<gene>
    <name evidence="2" type="ORF">HJO_15369</name>
</gene>
<dbReference type="EMBL" id="ARYK01000009">
    <property type="protein sequence ID" value="KCZ88909.1"/>
    <property type="molecule type" value="Genomic_DNA"/>
</dbReference>
<proteinExistence type="predicted"/>
<dbReference type="AlphaFoldDB" id="A0A059FE65"/>
<comment type="caution">
    <text evidence="2">The sequence shown here is derived from an EMBL/GenBank/DDBJ whole genome shotgun (WGS) entry which is preliminary data.</text>
</comment>
<reference evidence="2 3" key="1">
    <citation type="journal article" date="2014" name="Antonie Van Leeuwenhoek">
        <title>Hyphomonas beringensis sp. nov. and Hyphomonas chukchiensis sp. nov., isolated from surface seawater of the Bering Sea and Chukchi Sea.</title>
        <authorList>
            <person name="Li C."/>
            <person name="Lai Q."/>
            <person name="Li G."/>
            <person name="Dong C."/>
            <person name="Wang J."/>
            <person name="Liao Y."/>
            <person name="Shao Z."/>
        </authorList>
    </citation>
    <scope>NUCLEOTIDE SEQUENCE [LARGE SCALE GENOMIC DNA]</scope>
    <source>
        <strain evidence="2 3">MHS-2</strain>
    </source>
</reference>
<keyword evidence="1" id="KW-0812">Transmembrane</keyword>
<evidence type="ECO:0008006" key="4">
    <source>
        <dbReference type="Google" id="ProtNLM"/>
    </source>
</evidence>
<name>A0A059FE65_9PROT</name>
<accession>A0A059FE65</accession>
<dbReference type="OrthoDB" id="1523552at2"/>
<dbReference type="eggNOG" id="COG4446">
    <property type="taxonomic scope" value="Bacteria"/>
</dbReference>
<evidence type="ECO:0000313" key="3">
    <source>
        <dbReference type="Proteomes" id="UP000025171"/>
    </source>
</evidence>
<dbReference type="InterPro" id="IPR010865">
    <property type="entry name" value="DUF1499"/>
</dbReference>
<dbReference type="PATRIC" id="fig|1280950.3.peg.3086"/>
<keyword evidence="1" id="KW-0472">Membrane</keyword>
<keyword evidence="3" id="KW-1185">Reference proteome</keyword>
<dbReference type="Pfam" id="PF07386">
    <property type="entry name" value="DUF1499"/>
    <property type="match status" value="1"/>
</dbReference>
<organism evidence="2 3">
    <name type="scientific">Hyphomonas johnsonii MHS-2</name>
    <dbReference type="NCBI Taxonomy" id="1280950"/>
    <lineage>
        <taxon>Bacteria</taxon>
        <taxon>Pseudomonadati</taxon>
        <taxon>Pseudomonadota</taxon>
        <taxon>Alphaproteobacteria</taxon>
        <taxon>Hyphomonadales</taxon>
        <taxon>Hyphomonadaceae</taxon>
        <taxon>Hyphomonas</taxon>
    </lineage>
</organism>
<feature type="transmembrane region" description="Helical" evidence="1">
    <location>
        <begin position="56"/>
        <end position="77"/>
    </location>
</feature>
<keyword evidence="1" id="KW-1133">Transmembrane helix</keyword>
<feature type="transmembrane region" description="Helical" evidence="1">
    <location>
        <begin position="12"/>
        <end position="36"/>
    </location>
</feature>
<protein>
    <recommendedName>
        <fullName evidence="4">DUF1499 domain-containing protein</fullName>
    </recommendedName>
</protein>
<dbReference type="Proteomes" id="UP000025171">
    <property type="component" value="Unassembled WGS sequence"/>
</dbReference>
<dbReference type="RefSeq" id="WP_035618655.1">
    <property type="nucleotide sequence ID" value="NZ_ARYK01000009.1"/>
</dbReference>
<evidence type="ECO:0000313" key="2">
    <source>
        <dbReference type="EMBL" id="KCZ88909.1"/>
    </source>
</evidence>
<sequence length="292" mass="31344">MDSQDSGWRGKFAGFALGLSIFAVLWFAVAALGTKFGVWDYGFGLGKMMGNVTAGYGRFVIGAAALASITAIVVSLVAAPRKRALMLSLGALLIIALVGFRWMGFQLNALRLPPIHEAQTDWSMPIQPSQALLDVRTAAKASNAVEDAPTVPQAPGIEKNWPGTGGRLVSELQEEAEYDPARQKSPKDALYPAIAPLIEPAVSYDMAYNAVLETVKAHGWEIVTADIESGRIEATHTSGWFGFKDDILFRIAPEGDGSRIDIRSISRVGLSDLGMNARRVGGLLTEIDGRLK</sequence>
<evidence type="ECO:0000256" key="1">
    <source>
        <dbReference type="SAM" id="Phobius"/>
    </source>
</evidence>
<feature type="transmembrane region" description="Helical" evidence="1">
    <location>
        <begin position="84"/>
        <end position="104"/>
    </location>
</feature>